<sequence>MKQSRRRGVRRPRHHYWPSEDIRHIDDIPPGTPTVLYCRVSGSRQDPEPQTQDLIQAAAAAGLPVVGERCHTGPAGEALAAIREAAILAAEHGGVVLATGTTRFARAAAWQTGEQDNVRAGQHTIKEVCEAAGVPLVTVLHPDTPPREEREYHARLGRTAKPPAGRTPNKRPGYKKRRRLKLLPRVLRMRLDGYSNRGIGRELGVAEKTVRDWLKRCDA</sequence>
<comment type="caution">
    <text evidence="2">The sequence shown here is derived from an EMBL/GenBank/DDBJ whole genome shotgun (WGS) entry which is preliminary data.</text>
</comment>
<keyword evidence="3" id="KW-1185">Reference proteome</keyword>
<feature type="compositionally biased region" description="Basic residues" evidence="1">
    <location>
        <begin position="168"/>
        <end position="178"/>
    </location>
</feature>
<gene>
    <name evidence="2" type="ORF">HNQ40_003342</name>
</gene>
<organism evidence="2 3">
    <name type="scientific">Algisphaera agarilytica</name>
    <dbReference type="NCBI Taxonomy" id="1385975"/>
    <lineage>
        <taxon>Bacteria</taxon>
        <taxon>Pseudomonadati</taxon>
        <taxon>Planctomycetota</taxon>
        <taxon>Phycisphaerae</taxon>
        <taxon>Phycisphaerales</taxon>
        <taxon>Phycisphaeraceae</taxon>
        <taxon>Algisphaera</taxon>
    </lineage>
</organism>
<evidence type="ECO:0000313" key="3">
    <source>
        <dbReference type="Proteomes" id="UP000541810"/>
    </source>
</evidence>
<feature type="region of interest" description="Disordered" evidence="1">
    <location>
        <begin position="150"/>
        <end position="178"/>
    </location>
</feature>
<evidence type="ECO:0000313" key="2">
    <source>
        <dbReference type="EMBL" id="MBB6431536.1"/>
    </source>
</evidence>
<protein>
    <submittedName>
        <fullName evidence="2">DNA invertase Pin-like site-specific DNA recombinase</fullName>
    </submittedName>
</protein>
<reference evidence="2 3" key="1">
    <citation type="submission" date="2020-08" db="EMBL/GenBank/DDBJ databases">
        <title>Genomic Encyclopedia of Type Strains, Phase IV (KMG-IV): sequencing the most valuable type-strain genomes for metagenomic binning, comparative biology and taxonomic classification.</title>
        <authorList>
            <person name="Goeker M."/>
        </authorList>
    </citation>
    <scope>NUCLEOTIDE SEQUENCE [LARGE SCALE GENOMIC DNA]</scope>
    <source>
        <strain evidence="2 3">DSM 103725</strain>
    </source>
</reference>
<proteinExistence type="predicted"/>
<evidence type="ECO:0000256" key="1">
    <source>
        <dbReference type="SAM" id="MobiDB-lite"/>
    </source>
</evidence>
<name>A0A7X0LMD8_9BACT</name>
<dbReference type="EMBL" id="JACHGY010000001">
    <property type="protein sequence ID" value="MBB6431536.1"/>
    <property type="molecule type" value="Genomic_DNA"/>
</dbReference>
<accession>A0A7X0LMD8</accession>
<dbReference type="Pfam" id="PF13384">
    <property type="entry name" value="HTH_23"/>
    <property type="match status" value="1"/>
</dbReference>
<dbReference type="RefSeq" id="WP_184678996.1">
    <property type="nucleotide sequence ID" value="NZ_JACHGY010000001.1"/>
</dbReference>
<dbReference type="AlphaFoldDB" id="A0A7X0LMD8"/>
<dbReference type="Proteomes" id="UP000541810">
    <property type="component" value="Unassembled WGS sequence"/>
</dbReference>